<accession>A0A9D4HT05</accession>
<feature type="domain" description="Mab-21-like HhH/H2TH-like" evidence="7">
    <location>
        <begin position="262"/>
        <end position="356"/>
    </location>
</feature>
<evidence type="ECO:0000313" key="9">
    <source>
        <dbReference type="Proteomes" id="UP000828390"/>
    </source>
</evidence>
<dbReference type="GO" id="GO:0016779">
    <property type="term" value="F:nucleotidyltransferase activity"/>
    <property type="evidence" value="ECO:0007669"/>
    <property type="project" value="UniProtKB-KW"/>
</dbReference>
<evidence type="ECO:0000256" key="3">
    <source>
        <dbReference type="ARBA" id="ARBA00022679"/>
    </source>
</evidence>
<keyword evidence="9" id="KW-1185">Reference proteome</keyword>
<keyword evidence="3" id="KW-0808">Transferase</keyword>
<evidence type="ECO:0000256" key="6">
    <source>
        <dbReference type="ARBA" id="ARBA00022842"/>
    </source>
</evidence>
<evidence type="ECO:0000259" key="7">
    <source>
        <dbReference type="Pfam" id="PF20266"/>
    </source>
</evidence>
<dbReference type="EMBL" id="JAIWYP010000012">
    <property type="protein sequence ID" value="KAH3728398.1"/>
    <property type="molecule type" value="Genomic_DNA"/>
</dbReference>
<evidence type="ECO:0000256" key="5">
    <source>
        <dbReference type="ARBA" id="ARBA00022723"/>
    </source>
</evidence>
<keyword evidence="5" id="KW-0479">Metal-binding</keyword>
<dbReference type="InterPro" id="IPR046906">
    <property type="entry name" value="Mab-21_HhH/H2TH-like"/>
</dbReference>
<name>A0A9D4HT05_DREPO</name>
<comment type="cofactor">
    <cofactor evidence="1">
        <name>Mg(2+)</name>
        <dbReference type="ChEBI" id="CHEBI:18420"/>
    </cofactor>
</comment>
<reference evidence="8" key="1">
    <citation type="journal article" date="2019" name="bioRxiv">
        <title>The Genome of the Zebra Mussel, Dreissena polymorpha: A Resource for Invasive Species Research.</title>
        <authorList>
            <person name="McCartney M.A."/>
            <person name="Auch B."/>
            <person name="Kono T."/>
            <person name="Mallez S."/>
            <person name="Zhang Y."/>
            <person name="Obille A."/>
            <person name="Becker A."/>
            <person name="Abrahante J.E."/>
            <person name="Garbe J."/>
            <person name="Badalamenti J.P."/>
            <person name="Herman A."/>
            <person name="Mangelson H."/>
            <person name="Liachko I."/>
            <person name="Sullivan S."/>
            <person name="Sone E.D."/>
            <person name="Koren S."/>
            <person name="Silverstein K.A.T."/>
            <person name="Beckman K.B."/>
            <person name="Gohl D.M."/>
        </authorList>
    </citation>
    <scope>NUCLEOTIDE SEQUENCE</scope>
    <source>
        <strain evidence="8">Duluth1</strain>
        <tissue evidence="8">Whole animal</tissue>
    </source>
</reference>
<evidence type="ECO:0000313" key="8">
    <source>
        <dbReference type="EMBL" id="KAH3728398.1"/>
    </source>
</evidence>
<evidence type="ECO:0000256" key="4">
    <source>
        <dbReference type="ARBA" id="ARBA00022695"/>
    </source>
</evidence>
<dbReference type="Gene3D" id="1.10.1410.40">
    <property type="match status" value="1"/>
</dbReference>
<evidence type="ECO:0000256" key="1">
    <source>
        <dbReference type="ARBA" id="ARBA00001946"/>
    </source>
</evidence>
<keyword evidence="4" id="KW-0548">Nucleotidyltransferase</keyword>
<evidence type="ECO:0000256" key="2">
    <source>
        <dbReference type="ARBA" id="ARBA00008307"/>
    </source>
</evidence>
<gene>
    <name evidence="8" type="ORF">DPMN_054354</name>
</gene>
<keyword evidence="6" id="KW-0460">Magnesium</keyword>
<dbReference type="AlphaFoldDB" id="A0A9D4HT05"/>
<dbReference type="InterPro" id="IPR024810">
    <property type="entry name" value="MAB21L/cGLR"/>
</dbReference>
<sequence>MAEHGPSNAEEMDNDVPDLSKQLFTMLEDEGITDEIVMARRVTFLMIETGLTMIGKLSNIPIEHFFFGSQSEGATTLGLRSDVDMLRRIPSINIMRGHLKTWKKGMLNFMMIGIEDYPQHFNMQVFRSDRPEPVKSNTTFCNSMLLSHRNGCVIFSSGFYRKHSEMFLNSLSDNQTTCTNGPSASFSDDIDIVHALCVSGGIPELQAWLNRPRRGNWPCQKMFEEAKHCAWFLVPEGDSSWRLSANLIERKLMFSLNITQLKCYVLLKLIKRDITKEMEQGELTSFHCKTVLFYTLERTQDPPWQECNLAILLKLCLQTLQKFLKDGVCPHYIIDRVNLFDGKLNSTQRHIVHDKVTVLIDNNLQEFVRKLCNATRLSSDQRFISHVCIRSKLAFERIQWFHILMLDFHGFSSKPIDVVEDQIAALIGKCKLIINCHTANAFEKQAAREILTTVLSFRGSIQAAPAIQSGVSINKDVMDSFKESVQVGDVANQINNLSEMFCYDNLASEIKDSINKHAIETFEKALETNGFSSRLKLASVMYCSGNLQSAKFILEYAERQFDQYTMKALCRCFNYYNRYIDHRKMFENKPNSNIESKIALCIIFLSNEAPCVPPVLLYEMTKTEFAPDYRETMSIKIELHGEARVDSCVFMYYLQYLTYGGLGIRKKQIDVLTRYEDYIKKHIDDSIPDLHYDHGRNREISHMPTALNLLGHCWEIEGNLSKAGRYYALSRKSKPNHNPAIEHIRRLIRFNRSISCN</sequence>
<comment type="caution">
    <text evidence="8">The sequence shown here is derived from an EMBL/GenBank/DDBJ whole genome shotgun (WGS) entry which is preliminary data.</text>
</comment>
<dbReference type="PANTHER" id="PTHR10656:SF42">
    <property type="entry name" value="CYCLIC GMP-AMP SYNTHASE-LIKE PROTEIN-RELATED"/>
    <property type="match status" value="1"/>
</dbReference>
<dbReference type="PANTHER" id="PTHR10656">
    <property type="entry name" value="CELL FATE DETERMINING PROTEIN MAB21-RELATED"/>
    <property type="match status" value="1"/>
</dbReference>
<dbReference type="Pfam" id="PF20266">
    <property type="entry name" value="Mab-21_C"/>
    <property type="match status" value="1"/>
</dbReference>
<organism evidence="8 9">
    <name type="scientific">Dreissena polymorpha</name>
    <name type="common">Zebra mussel</name>
    <name type="synonym">Mytilus polymorpha</name>
    <dbReference type="NCBI Taxonomy" id="45954"/>
    <lineage>
        <taxon>Eukaryota</taxon>
        <taxon>Metazoa</taxon>
        <taxon>Spiralia</taxon>
        <taxon>Lophotrochozoa</taxon>
        <taxon>Mollusca</taxon>
        <taxon>Bivalvia</taxon>
        <taxon>Autobranchia</taxon>
        <taxon>Heteroconchia</taxon>
        <taxon>Euheterodonta</taxon>
        <taxon>Imparidentia</taxon>
        <taxon>Neoheterodontei</taxon>
        <taxon>Myida</taxon>
        <taxon>Dreissenoidea</taxon>
        <taxon>Dreissenidae</taxon>
        <taxon>Dreissena</taxon>
    </lineage>
</organism>
<comment type="similarity">
    <text evidence="2">Belongs to the mab-21 family.</text>
</comment>
<dbReference type="SMART" id="SM01265">
    <property type="entry name" value="Mab-21"/>
    <property type="match status" value="1"/>
</dbReference>
<dbReference type="GO" id="GO:0046872">
    <property type="term" value="F:metal ion binding"/>
    <property type="evidence" value="ECO:0007669"/>
    <property type="project" value="UniProtKB-KW"/>
</dbReference>
<reference evidence="8" key="2">
    <citation type="submission" date="2020-11" db="EMBL/GenBank/DDBJ databases">
        <authorList>
            <person name="McCartney M.A."/>
            <person name="Auch B."/>
            <person name="Kono T."/>
            <person name="Mallez S."/>
            <person name="Becker A."/>
            <person name="Gohl D.M."/>
            <person name="Silverstein K.A.T."/>
            <person name="Koren S."/>
            <person name="Bechman K.B."/>
            <person name="Herman A."/>
            <person name="Abrahante J.E."/>
            <person name="Garbe J."/>
        </authorList>
    </citation>
    <scope>NUCLEOTIDE SEQUENCE</scope>
    <source>
        <strain evidence="8">Duluth1</strain>
        <tissue evidence="8">Whole animal</tissue>
    </source>
</reference>
<proteinExistence type="inferred from homology"/>
<dbReference type="Proteomes" id="UP000828390">
    <property type="component" value="Unassembled WGS sequence"/>
</dbReference>
<protein>
    <recommendedName>
        <fullName evidence="7">Mab-21-like HhH/H2TH-like domain-containing protein</fullName>
    </recommendedName>
</protein>